<proteinExistence type="predicted"/>
<reference evidence="1 2" key="1">
    <citation type="submission" date="2023-03" db="EMBL/GenBank/DDBJ databases">
        <title>WGS of Gossypium arboreum.</title>
        <authorList>
            <person name="Yu D."/>
        </authorList>
    </citation>
    <scope>NUCLEOTIDE SEQUENCE [LARGE SCALE GENOMIC DNA]</scope>
    <source>
        <tissue evidence="1">Leaf</tissue>
    </source>
</reference>
<accession>A0ABR0PA42</accession>
<comment type="caution">
    <text evidence="1">The sequence shown here is derived from an EMBL/GenBank/DDBJ whole genome shotgun (WGS) entry which is preliminary data.</text>
</comment>
<dbReference type="Proteomes" id="UP001358586">
    <property type="component" value="Chromosome 7"/>
</dbReference>
<organism evidence="1 2">
    <name type="scientific">Gossypium arboreum</name>
    <name type="common">Tree cotton</name>
    <name type="synonym">Gossypium nanking</name>
    <dbReference type="NCBI Taxonomy" id="29729"/>
    <lineage>
        <taxon>Eukaryota</taxon>
        <taxon>Viridiplantae</taxon>
        <taxon>Streptophyta</taxon>
        <taxon>Embryophyta</taxon>
        <taxon>Tracheophyta</taxon>
        <taxon>Spermatophyta</taxon>
        <taxon>Magnoliopsida</taxon>
        <taxon>eudicotyledons</taxon>
        <taxon>Gunneridae</taxon>
        <taxon>Pentapetalae</taxon>
        <taxon>rosids</taxon>
        <taxon>malvids</taxon>
        <taxon>Malvales</taxon>
        <taxon>Malvaceae</taxon>
        <taxon>Malvoideae</taxon>
        <taxon>Gossypium</taxon>
    </lineage>
</organism>
<evidence type="ECO:0000313" key="2">
    <source>
        <dbReference type="Proteomes" id="UP001358586"/>
    </source>
</evidence>
<dbReference type="EMBL" id="JARKNE010000007">
    <property type="protein sequence ID" value="KAK5818137.1"/>
    <property type="molecule type" value="Genomic_DNA"/>
</dbReference>
<keyword evidence="2" id="KW-1185">Reference proteome</keyword>
<name>A0ABR0PA42_GOSAR</name>
<protein>
    <submittedName>
        <fullName evidence="1">Uncharacterized protein</fullName>
    </submittedName>
</protein>
<sequence>MEAITAKYWWQKGHGRKAIHWCSWRKMCELKQEGGLSFKNQAKFNVALLAKVWKEELIRNTFETNNVDRILQISLARDEHADIIIWRGEPSGIEICMKENLTQEQMQQISPNITFVNWMLAPNIATTSLKQKEMVYLMGEVPSYAQ</sequence>
<evidence type="ECO:0000313" key="1">
    <source>
        <dbReference type="EMBL" id="KAK5818137.1"/>
    </source>
</evidence>
<gene>
    <name evidence="1" type="ORF">PVK06_023068</name>
</gene>